<dbReference type="Proteomes" id="UP001497525">
    <property type="component" value="Unassembled WGS sequence"/>
</dbReference>
<reference evidence="15" key="1">
    <citation type="submission" date="2024-06" db="EMBL/GenBank/DDBJ databases">
        <authorList>
            <person name="Liu X."/>
            <person name="Lenzi L."/>
            <person name="Haldenby T S."/>
            <person name="Uol C."/>
        </authorList>
    </citation>
    <scope>NUCLEOTIDE SEQUENCE</scope>
</reference>
<dbReference type="GO" id="GO:0006891">
    <property type="term" value="P:intra-Golgi vesicle-mediated transport"/>
    <property type="evidence" value="ECO:0007669"/>
    <property type="project" value="InterPro"/>
</dbReference>
<evidence type="ECO:0000313" key="16">
    <source>
        <dbReference type="Proteomes" id="UP001497525"/>
    </source>
</evidence>
<comment type="similarity">
    <text evidence="2">Belongs to the CASP family.</text>
</comment>
<name>A0AAV2TTI6_CALDB</name>
<evidence type="ECO:0000256" key="2">
    <source>
        <dbReference type="ARBA" id="ARBA00006415"/>
    </source>
</evidence>
<comment type="caution">
    <text evidence="15">The sequence shown here is derived from an EMBL/GenBank/DDBJ whole genome shotgun (WGS) entry which is preliminary data.</text>
</comment>
<keyword evidence="5 12" id="KW-0812">Transmembrane</keyword>
<feature type="region of interest" description="Disordered" evidence="11">
    <location>
        <begin position="585"/>
        <end position="618"/>
    </location>
</feature>
<accession>A0AAV2TTI6</accession>
<feature type="coiled-coil region" evidence="10">
    <location>
        <begin position="240"/>
        <end position="348"/>
    </location>
</feature>
<evidence type="ECO:0000256" key="3">
    <source>
        <dbReference type="ARBA" id="ARBA00018691"/>
    </source>
</evidence>
<dbReference type="Pfam" id="PF25398">
    <property type="entry name" value="CUX1_N"/>
    <property type="match status" value="1"/>
</dbReference>
<feature type="transmembrane region" description="Helical" evidence="12">
    <location>
        <begin position="680"/>
        <end position="698"/>
    </location>
</feature>
<dbReference type="EMBL" id="CAXLJL010000700">
    <property type="protein sequence ID" value="CAL5140095.1"/>
    <property type="molecule type" value="Genomic_DNA"/>
</dbReference>
<keyword evidence="8 10" id="KW-0175">Coiled coil</keyword>
<keyword evidence="4" id="KW-0813">Transport</keyword>
<keyword evidence="9 12" id="KW-0472">Membrane</keyword>
<feature type="compositionally biased region" description="Polar residues" evidence="11">
    <location>
        <begin position="609"/>
        <end position="618"/>
    </location>
</feature>
<keyword evidence="7" id="KW-0333">Golgi apparatus</keyword>
<dbReference type="AlphaFoldDB" id="A0AAV2TTI6"/>
<evidence type="ECO:0000256" key="5">
    <source>
        <dbReference type="ARBA" id="ARBA00022692"/>
    </source>
</evidence>
<dbReference type="GO" id="GO:0000139">
    <property type="term" value="C:Golgi membrane"/>
    <property type="evidence" value="ECO:0007669"/>
    <property type="project" value="UniProtKB-SubCell"/>
</dbReference>
<evidence type="ECO:0000256" key="6">
    <source>
        <dbReference type="ARBA" id="ARBA00022989"/>
    </source>
</evidence>
<dbReference type="PANTHER" id="PTHR14043:SF2">
    <property type="entry name" value="HOMEOBOX PROTEIN CUT"/>
    <property type="match status" value="1"/>
</dbReference>
<dbReference type="InterPro" id="IPR012955">
    <property type="entry name" value="CASP_C"/>
</dbReference>
<evidence type="ECO:0000256" key="1">
    <source>
        <dbReference type="ARBA" id="ARBA00004409"/>
    </source>
</evidence>
<keyword evidence="6 12" id="KW-1133">Transmembrane helix</keyword>
<evidence type="ECO:0000259" key="13">
    <source>
        <dbReference type="Pfam" id="PF08172"/>
    </source>
</evidence>
<organism evidence="15 16">
    <name type="scientific">Calicophoron daubneyi</name>
    <name type="common">Rumen fluke</name>
    <name type="synonym">Paramphistomum daubneyi</name>
    <dbReference type="NCBI Taxonomy" id="300641"/>
    <lineage>
        <taxon>Eukaryota</taxon>
        <taxon>Metazoa</taxon>
        <taxon>Spiralia</taxon>
        <taxon>Lophotrochozoa</taxon>
        <taxon>Platyhelminthes</taxon>
        <taxon>Trematoda</taxon>
        <taxon>Digenea</taxon>
        <taxon>Plagiorchiida</taxon>
        <taxon>Pronocephalata</taxon>
        <taxon>Paramphistomoidea</taxon>
        <taxon>Paramphistomidae</taxon>
        <taxon>Calicophoron</taxon>
    </lineage>
</organism>
<feature type="coiled-coil region" evidence="10">
    <location>
        <begin position="530"/>
        <end position="557"/>
    </location>
</feature>
<evidence type="ECO:0000256" key="10">
    <source>
        <dbReference type="SAM" id="Coils"/>
    </source>
</evidence>
<evidence type="ECO:0000256" key="12">
    <source>
        <dbReference type="SAM" id="Phobius"/>
    </source>
</evidence>
<dbReference type="PANTHER" id="PTHR14043">
    <property type="entry name" value="CCAAT DISPLACEMENT PROTEIN-RELATED"/>
    <property type="match status" value="1"/>
</dbReference>
<sequence>MLSVVSSTHDTWKDLNFAELQKVLETTVVDLAANREKGDAGKTTLVQLVRDFRKTAPDEIRKAVAPILRSFQVEVDACRKRCTYAEDAYISMYKRLIDLPDPTLALSEVQNLQKRANKSVEVELEIRKLKEGNELLKAEVAELRPFESESKRLQKLVDDMNNHIESEIKTKTSRLQEESRKTVAEKEQEMAILRAEMNEKLGSMEANSLSLSKALEMAQSEVFKLKMQLDNSEGGRSSEVEILAEELEKSNAKIKSLEEKMASLENGGTTDSESVEQIAQLRANIEELTSDLAHKEAENSALSTTLTGLKEEKTHLQESMQNNINELQKSLSEMSEKLNAALTQLKDQSDYADVCRELALLRSIEFSEENSYTFGPVSDGTVTGDAAEIASEDSKRQQPLEMLLFTKNRALQNQLAQASVANDQLKADNEHLKAFETEARQQLQEQRELISLLESDLYRVQMAYNDIKKATPFPTASSTSSLSNLDPVHDQSNRMEGVMLAHAMGEKDENSPTQAESTDLSLLPIIQHQRDRFRTRAEELEQTETNLRQQLSLVQREVESVRADNVKLYEKIRFLQSYSSPLCARAGRNSTQQQQQQQRKQAGTEETGAITTSDGTSTAVHLATSDPTVIKYSQAYEAQLNPFHQFSRQERLRFVQGLPPHEKLMFRIGRVVLGDRRARLIAFLYALVLHLLIFIALYKVAYSQDTAIEAESSCLRRYADHMRSVHNQALNKP</sequence>
<evidence type="ECO:0000313" key="15">
    <source>
        <dbReference type="EMBL" id="CAL5140095.1"/>
    </source>
</evidence>
<comment type="subcellular location">
    <subcellularLocation>
        <location evidence="1">Golgi apparatus membrane</location>
        <topology evidence="1">Single-pass type IV membrane protein</topology>
    </subcellularLocation>
</comment>
<protein>
    <recommendedName>
        <fullName evidence="3">Protein CASP</fullName>
    </recommendedName>
</protein>
<feature type="coiled-coil region" evidence="10">
    <location>
        <begin position="176"/>
        <end position="203"/>
    </location>
</feature>
<evidence type="ECO:0000256" key="11">
    <source>
        <dbReference type="SAM" id="MobiDB-lite"/>
    </source>
</evidence>
<evidence type="ECO:0000259" key="14">
    <source>
        <dbReference type="Pfam" id="PF25398"/>
    </source>
</evidence>
<evidence type="ECO:0000256" key="4">
    <source>
        <dbReference type="ARBA" id="ARBA00022448"/>
    </source>
</evidence>
<evidence type="ECO:0000256" key="7">
    <source>
        <dbReference type="ARBA" id="ARBA00023034"/>
    </source>
</evidence>
<dbReference type="InterPro" id="IPR057476">
    <property type="entry name" value="Cux_N"/>
</dbReference>
<feature type="domain" description="CASP C-terminal" evidence="13">
    <location>
        <begin position="435"/>
        <end position="701"/>
    </location>
</feature>
<proteinExistence type="inferred from homology"/>
<feature type="coiled-coil region" evidence="10">
    <location>
        <begin position="408"/>
        <end position="456"/>
    </location>
</feature>
<feature type="domain" description="Cux N-terminal" evidence="14">
    <location>
        <begin position="5"/>
        <end position="113"/>
    </location>
</feature>
<dbReference type="Pfam" id="PF08172">
    <property type="entry name" value="CASP_C"/>
    <property type="match status" value="1"/>
</dbReference>
<evidence type="ECO:0000256" key="8">
    <source>
        <dbReference type="ARBA" id="ARBA00023054"/>
    </source>
</evidence>
<gene>
    <name evidence="15" type="ORF">CDAUBV1_LOCUS15283</name>
</gene>
<evidence type="ECO:0000256" key="9">
    <source>
        <dbReference type="ARBA" id="ARBA00023136"/>
    </source>
</evidence>